<protein>
    <recommendedName>
        <fullName evidence="1">2EXR domain-containing protein</fullName>
    </recommendedName>
</protein>
<organism evidence="2 3">
    <name type="scientific">Fusarium denticulatum</name>
    <dbReference type="NCBI Taxonomy" id="48507"/>
    <lineage>
        <taxon>Eukaryota</taxon>
        <taxon>Fungi</taxon>
        <taxon>Dikarya</taxon>
        <taxon>Ascomycota</taxon>
        <taxon>Pezizomycotina</taxon>
        <taxon>Sordariomycetes</taxon>
        <taxon>Hypocreomycetidae</taxon>
        <taxon>Hypocreales</taxon>
        <taxon>Nectriaceae</taxon>
        <taxon>Fusarium</taxon>
        <taxon>Fusarium fujikuroi species complex</taxon>
    </lineage>
</organism>
<comment type="caution">
    <text evidence="2">The sequence shown here is derived from an EMBL/GenBank/DDBJ whole genome shotgun (WGS) entry which is preliminary data.</text>
</comment>
<evidence type="ECO:0000313" key="3">
    <source>
        <dbReference type="Proteomes" id="UP000562682"/>
    </source>
</evidence>
<evidence type="ECO:0000313" key="2">
    <source>
        <dbReference type="EMBL" id="KAF5679888.1"/>
    </source>
</evidence>
<reference evidence="2 3" key="1">
    <citation type="submission" date="2020-05" db="EMBL/GenBank/DDBJ databases">
        <title>Identification and distribution of gene clusters putatively required for synthesis of sphingolipid metabolism inhibitors in phylogenetically diverse species of the filamentous fungus Fusarium.</title>
        <authorList>
            <person name="Kim H.-S."/>
            <person name="Busman M."/>
            <person name="Brown D.W."/>
            <person name="Divon H."/>
            <person name="Uhlig S."/>
            <person name="Proctor R.H."/>
        </authorList>
    </citation>
    <scope>NUCLEOTIDE SEQUENCE [LARGE SCALE GENOMIC DNA]</scope>
    <source>
        <strain evidence="2 3">NRRL 25311</strain>
    </source>
</reference>
<name>A0A8H5U2K5_9HYPO</name>
<dbReference type="EMBL" id="JAAOAK010000251">
    <property type="protein sequence ID" value="KAF5679888.1"/>
    <property type="molecule type" value="Genomic_DNA"/>
</dbReference>
<keyword evidence="3" id="KW-1185">Reference proteome</keyword>
<dbReference type="Pfam" id="PF20150">
    <property type="entry name" value="2EXR"/>
    <property type="match status" value="1"/>
</dbReference>
<dbReference type="Proteomes" id="UP000562682">
    <property type="component" value="Unassembled WGS sequence"/>
</dbReference>
<evidence type="ECO:0000259" key="1">
    <source>
        <dbReference type="Pfam" id="PF20150"/>
    </source>
</evidence>
<proteinExistence type="predicted"/>
<feature type="domain" description="2EXR" evidence="1">
    <location>
        <begin position="6"/>
        <end position="70"/>
    </location>
</feature>
<sequence length="283" mass="33963">MDTTTFHSFPRLPFELREQIWKYACLQLRERRRNIHYLYMDENRNIWPRDYDWKNNDPSNSNRESHDAVRKFEHLYIGMRRELRDWRYLTQDICFITSDSWESLLRPWRPIYLQTEDARGRRRLKKPLNIGVKFDPSWAEEMQEAVQTTYFATVLRDLSPPLAFAIRLLFQVAADDLSFYFNRSKVMLIDDVSEWQSFDTEGHAGCRIFDCGQEYVELGCLLGFSTHIPRPDSPMDDFVEDLSYLFMGRLNDACQRHSKTHILDTDFLLPVLRRDKQVPMIRQ</sequence>
<dbReference type="InterPro" id="IPR045518">
    <property type="entry name" value="2EXR"/>
</dbReference>
<accession>A0A8H5U2K5</accession>
<dbReference type="AlphaFoldDB" id="A0A8H5U2K5"/>
<gene>
    <name evidence="2" type="ORF">FDENT_8602</name>
</gene>